<dbReference type="EC" id="3.2.1.35" evidence="10"/>
<dbReference type="PANTHER" id="PTHR11769">
    <property type="entry name" value="HYALURONIDASE"/>
    <property type="match status" value="1"/>
</dbReference>
<evidence type="ECO:0000256" key="1">
    <source>
        <dbReference type="ARBA" id="ARBA00000251"/>
    </source>
</evidence>
<dbReference type="InterPro" id="IPR018155">
    <property type="entry name" value="Hyaluronidase"/>
</dbReference>
<feature type="active site" description="Proton donor" evidence="7">
    <location>
        <position position="147"/>
    </location>
</feature>
<dbReference type="GlyCosmos" id="A0A1S3FG11">
    <property type="glycosylation" value="1 site, No reported glycans"/>
</dbReference>
<protein>
    <recommendedName>
        <fullName evidence="10">Hyaluronidase</fullName>
        <ecNumber evidence="10">3.2.1.35</ecNumber>
    </recommendedName>
</protein>
<evidence type="ECO:0000256" key="9">
    <source>
        <dbReference type="PIRSR" id="PIRSR038193-3"/>
    </source>
</evidence>
<evidence type="ECO:0000256" key="7">
    <source>
        <dbReference type="PIRSR" id="PIRSR038193-1"/>
    </source>
</evidence>
<dbReference type="PRINTS" id="PR00848">
    <property type="entry name" value="SPERMPH20"/>
</dbReference>
<dbReference type="GO" id="GO:0030214">
    <property type="term" value="P:hyaluronan catabolic process"/>
    <property type="evidence" value="ECO:0007669"/>
    <property type="project" value="TreeGrafter"/>
</dbReference>
<proteinExistence type="inferred from homology"/>
<dbReference type="OrthoDB" id="5796153at2759"/>
<dbReference type="PANTHER" id="PTHR11769:SF7">
    <property type="entry name" value="HYALURONIDASE-4"/>
    <property type="match status" value="1"/>
</dbReference>
<comment type="catalytic activity">
    <reaction evidence="1 10">
        <text>Random hydrolysis of (1-&gt;4)-linkages between N-acetyl-beta-D-glucosamine and D-glucuronate residues in hyaluronate.</text>
        <dbReference type="EC" id="3.2.1.35"/>
    </reaction>
</comment>
<keyword evidence="3 10" id="KW-0378">Hydrolase</keyword>
<feature type="glycosylation site" description="N-linked (GlcNAc...) asparagine" evidence="8">
    <location>
        <position position="368"/>
    </location>
</feature>
<evidence type="ECO:0000256" key="3">
    <source>
        <dbReference type="ARBA" id="ARBA00022801"/>
    </source>
</evidence>
<dbReference type="KEGG" id="dord:105988371"/>
<dbReference type="GO" id="GO:0031410">
    <property type="term" value="C:cytoplasmic vesicle"/>
    <property type="evidence" value="ECO:0007669"/>
    <property type="project" value="TreeGrafter"/>
</dbReference>
<evidence type="ECO:0000256" key="4">
    <source>
        <dbReference type="ARBA" id="ARBA00023157"/>
    </source>
</evidence>
<evidence type="ECO:0000256" key="2">
    <source>
        <dbReference type="ARBA" id="ARBA00008871"/>
    </source>
</evidence>
<gene>
    <name evidence="12" type="primary">Hyal4</name>
</gene>
<feature type="disulfide bond" evidence="9">
    <location>
        <begin position="376"/>
        <end position="387"/>
    </location>
</feature>
<dbReference type="SUPFAM" id="SSF51445">
    <property type="entry name" value="(Trans)glycosidases"/>
    <property type="match status" value="1"/>
</dbReference>
<dbReference type="InterPro" id="IPR017853">
    <property type="entry name" value="GH"/>
</dbReference>
<dbReference type="GO" id="GO:0005975">
    <property type="term" value="P:carbohydrate metabolic process"/>
    <property type="evidence" value="ECO:0007669"/>
    <property type="project" value="UniProtKB-UniRule"/>
</dbReference>
<dbReference type="PRINTS" id="PR00846">
    <property type="entry name" value="GLHYDRLASE56"/>
</dbReference>
<dbReference type="Gene3D" id="3.20.20.70">
    <property type="entry name" value="Aldolase class I"/>
    <property type="match status" value="1"/>
</dbReference>
<keyword evidence="5 10" id="KW-0326">Glycosidase</keyword>
<dbReference type="InParanoid" id="A0A1S3FG11"/>
<dbReference type="InterPro" id="IPR013785">
    <property type="entry name" value="Aldolase_TIM"/>
</dbReference>
<evidence type="ECO:0000313" key="11">
    <source>
        <dbReference type="Proteomes" id="UP000081671"/>
    </source>
</evidence>
<dbReference type="PIRSF" id="PIRSF038193">
    <property type="entry name" value="Hyaluronidase"/>
    <property type="match status" value="1"/>
</dbReference>
<dbReference type="OMA" id="CAKAFMK"/>
<dbReference type="AlphaFoldDB" id="A0A1S3FG11"/>
<reference evidence="12" key="1">
    <citation type="submission" date="2025-08" db="UniProtKB">
        <authorList>
            <consortium name="RefSeq"/>
        </authorList>
    </citation>
    <scope>IDENTIFICATION</scope>
    <source>
        <tissue evidence="12">Kidney</tissue>
    </source>
</reference>
<evidence type="ECO:0000256" key="5">
    <source>
        <dbReference type="ARBA" id="ARBA00023295"/>
    </source>
</evidence>
<evidence type="ECO:0000256" key="6">
    <source>
        <dbReference type="PIRNR" id="PIRNR038193"/>
    </source>
</evidence>
<feature type="disulfide bond" evidence="9">
    <location>
        <begin position="59"/>
        <end position="351"/>
    </location>
</feature>
<accession>A0A1S3FG11</accession>
<dbReference type="RefSeq" id="XP_012875431.1">
    <property type="nucleotide sequence ID" value="XM_013019977.1"/>
</dbReference>
<dbReference type="CTD" id="23553"/>
<sequence>MKLLPEGQLRLCFVQPIHLMAWLLMLFVLKSISSLKPARLPIYQRKPFIAAWNAPTDQCLIKYNLSLNLKMFQVIGSPLANARGQNVTIFYVNRLGYYPWYTSQGIPINGGLPQNVSLQVHLEKADQDIKHYIPTEDFSGLAVIDWEYWRPQWARNWNMKDVYRQKSRKLIADMQKNLSATDMEYLARATFEKSAKAFMKETIKMGIKSRPKGLWGYYLYPDCHNYNVYAPNYTGSCPEEEVLRNNELSWLWNSSTALYPSIGVKRSFRDSETILRFSKFRVHESLRISTMTSHEYALPVFVYTRLGYREEPLFFLSKQDLISTIGESAALGAAGVVIWGDMNLTSSEANCTKVKRFVSSDLGSYIVNVTRAAEVCSVHLCRNNGRCIRKVWEAPDYLHLNSASYHIDASEAGDFIVNGRASEGDLAVMAEKFSCHCYLGYGGPDCRETKEADGCSGPLSFSGSLITTCVLLLTGYCNIHL</sequence>
<dbReference type="GO" id="GO:0030207">
    <property type="term" value="P:chondroitin sulfate proteoglycan catabolic process"/>
    <property type="evidence" value="ECO:0007669"/>
    <property type="project" value="Ensembl"/>
</dbReference>
<dbReference type="FunFam" id="3.20.20.70:FF:000065">
    <property type="entry name" value="Hyaluronidase"/>
    <property type="match status" value="1"/>
</dbReference>
<dbReference type="STRING" id="10020.ENSDORP00000005763"/>
<dbReference type="Proteomes" id="UP000081671">
    <property type="component" value="Unplaced"/>
</dbReference>
<evidence type="ECO:0000313" key="12">
    <source>
        <dbReference type="RefSeq" id="XP_012875431.1"/>
    </source>
</evidence>
<keyword evidence="4 9" id="KW-1015">Disulfide bond</keyword>
<evidence type="ECO:0000256" key="8">
    <source>
        <dbReference type="PIRSR" id="PIRSR038193-2"/>
    </source>
</evidence>
<keyword evidence="11" id="KW-1185">Reference proteome</keyword>
<comment type="similarity">
    <text evidence="2 6 10">Belongs to the glycosyl hydrolase 56 family.</text>
</comment>
<feature type="disulfide bond" evidence="9">
    <location>
        <begin position="381"/>
        <end position="435"/>
    </location>
</feature>
<evidence type="ECO:0000256" key="10">
    <source>
        <dbReference type="RuleBase" id="RU610713"/>
    </source>
</evidence>
<dbReference type="FunCoup" id="A0A1S3FG11">
    <property type="interactions" value="147"/>
</dbReference>
<feature type="disulfide bond" evidence="9">
    <location>
        <begin position="437"/>
        <end position="446"/>
    </location>
</feature>
<dbReference type="GeneID" id="105988371"/>
<dbReference type="GO" id="GO:0004415">
    <property type="term" value="F:hyalurononglucosaminidase activity"/>
    <property type="evidence" value="ECO:0007669"/>
    <property type="project" value="UniProtKB-UniRule"/>
</dbReference>
<feature type="disulfide bond" evidence="9">
    <location>
        <begin position="223"/>
        <end position="237"/>
    </location>
</feature>
<dbReference type="GO" id="GO:0009986">
    <property type="term" value="C:cell surface"/>
    <property type="evidence" value="ECO:0007669"/>
    <property type="project" value="Ensembl"/>
</dbReference>
<dbReference type="Pfam" id="PF01630">
    <property type="entry name" value="Glyco_hydro_56"/>
    <property type="match status" value="1"/>
</dbReference>
<name>A0A1S3FG11_DIPOR</name>
<organism evidence="11 12">
    <name type="scientific">Dipodomys ordii</name>
    <name type="common">Ord's kangaroo rat</name>
    <dbReference type="NCBI Taxonomy" id="10020"/>
    <lineage>
        <taxon>Eukaryota</taxon>
        <taxon>Metazoa</taxon>
        <taxon>Chordata</taxon>
        <taxon>Craniata</taxon>
        <taxon>Vertebrata</taxon>
        <taxon>Euteleostomi</taxon>
        <taxon>Mammalia</taxon>
        <taxon>Eutheria</taxon>
        <taxon>Euarchontoglires</taxon>
        <taxon>Glires</taxon>
        <taxon>Rodentia</taxon>
        <taxon>Castorimorpha</taxon>
        <taxon>Heteromyidae</taxon>
        <taxon>Dipodomyinae</taxon>
        <taxon>Dipodomys</taxon>
    </lineage>
</organism>